<evidence type="ECO:0000313" key="2">
    <source>
        <dbReference type="EMBL" id="HAF4525753.1"/>
    </source>
</evidence>
<gene>
    <name evidence="2" type="ORF">G8M86_001089</name>
</gene>
<reference evidence="2" key="1">
    <citation type="journal article" date="2018" name="Genome Biol.">
        <title>SKESA: strategic k-mer extension for scrupulous assemblies.</title>
        <authorList>
            <person name="Souvorov A."/>
            <person name="Agarwala R."/>
            <person name="Lipman D.J."/>
        </authorList>
    </citation>
    <scope>NUCLEOTIDE SEQUENCE</scope>
    <source>
        <strain evidence="2">MA.AU170 KAK-R</strain>
    </source>
</reference>
<protein>
    <submittedName>
        <fullName evidence="2">Terminase small subunit</fullName>
    </submittedName>
</protein>
<dbReference type="AlphaFoldDB" id="A0A747KD93"/>
<feature type="compositionally biased region" description="Polar residues" evidence="1">
    <location>
        <begin position="46"/>
        <end position="60"/>
    </location>
</feature>
<dbReference type="Gene3D" id="1.10.10.1400">
    <property type="entry name" value="Terminase, small subunit, N-terminal DNA-binding domain, HTH motif"/>
    <property type="match status" value="1"/>
</dbReference>
<proteinExistence type="predicted"/>
<dbReference type="EMBL" id="DAAVGD010000001">
    <property type="protein sequence ID" value="HAF4525753.1"/>
    <property type="molecule type" value="Genomic_DNA"/>
</dbReference>
<feature type="region of interest" description="Disordered" evidence="1">
    <location>
        <begin position="46"/>
        <end position="76"/>
    </location>
</feature>
<comment type="caution">
    <text evidence="2">The sequence shown here is derived from an EMBL/GenBank/DDBJ whole genome shotgun (WGS) entry which is preliminary data.</text>
</comment>
<dbReference type="NCBIfam" id="NF047593">
    <property type="entry name" value="IS66_ISAeme5_TnpA"/>
    <property type="match status" value="1"/>
</dbReference>
<evidence type="ECO:0000256" key="1">
    <source>
        <dbReference type="SAM" id="MobiDB-lite"/>
    </source>
</evidence>
<organism evidence="2">
    <name type="scientific">Salmonella enterica</name>
    <name type="common">Salmonella choleraesuis</name>
    <dbReference type="NCBI Taxonomy" id="28901"/>
    <lineage>
        <taxon>Bacteria</taxon>
        <taxon>Pseudomonadati</taxon>
        <taxon>Pseudomonadota</taxon>
        <taxon>Gammaproteobacteria</taxon>
        <taxon>Enterobacterales</taxon>
        <taxon>Enterobacteriaceae</taxon>
        <taxon>Salmonella</taxon>
    </lineage>
</organism>
<sequence length="367" mass="41360">MSKPDWGELQRRFLSEYAKSGVSPKEWCDAQGLNYATARRYVKKLTAQSAQKTAQKNLRSAQKKEPDNKKKSSEEKIKTDEIIFSDEVESGDDPSSFGLSPQQALFAQYVADGKTRVESYRMAGYKGEGNAAYAGASQVLRNIRVARYIRHLRDKFEQRQAATIDDLIHQYTAIAKADPNELAQHRRVNCRYCWGEHHFYQWRDIAEHDRAAAKAAKDGRQPPEYGGLGFVDTADPHPDCPKCSGEGVSEVFITDTRDLEGNARWLYAGVKETKFGIEVQTSSQDAARRELARLLAARGVGAVDPLRELEIERRKLENEKLQIELEALKKGGGDDYVQGVIIVPACTSVDDWERQSQIQHGELLNDH</sequence>
<dbReference type="InterPro" id="IPR038713">
    <property type="entry name" value="Terminase_Gp1_N_sf"/>
</dbReference>
<dbReference type="Pfam" id="PF03592">
    <property type="entry name" value="Terminase_2"/>
    <property type="match status" value="1"/>
</dbReference>
<dbReference type="InterPro" id="IPR005335">
    <property type="entry name" value="Terminase_ssu"/>
</dbReference>
<accession>A0A747KD93</accession>
<reference evidence="2" key="2">
    <citation type="submission" date="2020-02" db="EMBL/GenBank/DDBJ databases">
        <authorList>
            <consortium name="NCBI Pathogen Detection Project"/>
        </authorList>
    </citation>
    <scope>NUCLEOTIDE SEQUENCE</scope>
    <source>
        <strain evidence="2">MA.AU170 KAK-R</strain>
    </source>
</reference>
<feature type="compositionally biased region" description="Basic and acidic residues" evidence="1">
    <location>
        <begin position="62"/>
        <end position="76"/>
    </location>
</feature>
<name>A0A747KD93_SALER</name>
<dbReference type="GO" id="GO:0051276">
    <property type="term" value="P:chromosome organization"/>
    <property type="evidence" value="ECO:0007669"/>
    <property type="project" value="InterPro"/>
</dbReference>